<dbReference type="RefSeq" id="WP_088843344.1">
    <property type="nucleotide sequence ID" value="NZ_FYEW01000001.1"/>
</dbReference>
<organism evidence="3 4">
    <name type="scientific">Hymenobacter gelipurpurascens</name>
    <dbReference type="NCBI Taxonomy" id="89968"/>
    <lineage>
        <taxon>Bacteria</taxon>
        <taxon>Pseudomonadati</taxon>
        <taxon>Bacteroidota</taxon>
        <taxon>Cytophagia</taxon>
        <taxon>Cytophagales</taxon>
        <taxon>Hymenobacteraceae</taxon>
        <taxon>Hymenobacter</taxon>
    </lineage>
</organism>
<name>A0A212TPY5_9BACT</name>
<keyword evidence="2" id="KW-0472">Membrane</keyword>
<proteinExistence type="predicted"/>
<accession>A0A212TPY5</accession>
<feature type="transmembrane region" description="Helical" evidence="2">
    <location>
        <begin position="425"/>
        <end position="443"/>
    </location>
</feature>
<evidence type="ECO:0000256" key="1">
    <source>
        <dbReference type="SAM" id="MobiDB-lite"/>
    </source>
</evidence>
<feature type="region of interest" description="Disordered" evidence="1">
    <location>
        <begin position="454"/>
        <end position="540"/>
    </location>
</feature>
<keyword evidence="2" id="KW-0812">Transmembrane</keyword>
<dbReference type="AlphaFoldDB" id="A0A212TPY5"/>
<evidence type="ECO:0000256" key="2">
    <source>
        <dbReference type="SAM" id="Phobius"/>
    </source>
</evidence>
<evidence type="ECO:0000313" key="4">
    <source>
        <dbReference type="Proteomes" id="UP000198131"/>
    </source>
</evidence>
<reference evidence="4" key="1">
    <citation type="submission" date="2017-06" db="EMBL/GenBank/DDBJ databases">
        <authorList>
            <person name="Varghese N."/>
            <person name="Submissions S."/>
        </authorList>
    </citation>
    <scope>NUCLEOTIDE SEQUENCE [LARGE SCALE GENOMIC DNA]</scope>
    <source>
        <strain evidence="4">DSM 11116</strain>
    </source>
</reference>
<gene>
    <name evidence="3" type="ORF">SAMN06265337_2107</name>
</gene>
<protein>
    <recommendedName>
        <fullName evidence="5">Nuclease-related domain-containing protein</fullName>
    </recommendedName>
</protein>
<keyword evidence="4" id="KW-1185">Reference proteome</keyword>
<sequence>MLHSFLFTAFADSARQAQYEAVRAVLQADTSATPTILLGNFEVEGEVMDAVVIRPHSVTVLLFVPQGGLLDISTQPDAAWQLGSYTLHGDEHAANPFEQFLHQQEALATWLSGELAPHQLLPEHITGAVLFAQAVQFGPGVETYLRRQPGAENFQLLSGDVGQLPRRLRQLGHSEINLTEEALIPWANDLTASIAASAPAEAEPEAAPAGGYWEQKARQLWLWLGAEDIPHDAPYGSPAEAVAASQQEMHRLEQLSQQVRDELNTQRQTMEAREAEREQSIAQLRAQLAQAPTAAAEAAELRARLQTESQEKAALEEAIRASRAESEARNRELDARIQQLGQLIEQMQQRPPTAEAALPTPAPATPTVIRPRPVPGPSAAKPAAAPSRTVAPAASAAAATAPKAPTAGSHGLRGLQAVRFQMPRVALVAGILLCIGLAAWGIVRWSGKLTDAPATEKPRAARPEYQKEADVDESEAVAPTIEDIMPDTIVVPTETPAEERPTPPAASEATPALPDSAETSPQETPTEPTDTLGQSSPTTP</sequence>
<feature type="region of interest" description="Disordered" evidence="1">
    <location>
        <begin position="347"/>
        <end position="388"/>
    </location>
</feature>
<evidence type="ECO:0000313" key="3">
    <source>
        <dbReference type="EMBL" id="SNC67891.1"/>
    </source>
</evidence>
<evidence type="ECO:0008006" key="5">
    <source>
        <dbReference type="Google" id="ProtNLM"/>
    </source>
</evidence>
<feature type="compositionally biased region" description="Basic and acidic residues" evidence="1">
    <location>
        <begin position="454"/>
        <end position="469"/>
    </location>
</feature>
<dbReference type="EMBL" id="FYEW01000001">
    <property type="protein sequence ID" value="SNC67891.1"/>
    <property type="molecule type" value="Genomic_DNA"/>
</dbReference>
<keyword evidence="2" id="KW-1133">Transmembrane helix</keyword>
<feature type="compositionally biased region" description="Low complexity" evidence="1">
    <location>
        <begin position="505"/>
        <end position="531"/>
    </location>
</feature>
<dbReference type="OrthoDB" id="859044at2"/>
<dbReference type="Proteomes" id="UP000198131">
    <property type="component" value="Unassembled WGS sequence"/>
</dbReference>